<name>A0AAE1C9Y6_9PEZI</name>
<sequence>MYFILFYFMFILSSWLRTRADNTRARQSDRQAGKEKKTPSSCLMARRSVLVTLNQPCHVVLEVSIMFRRVAFPAPGQSASQPAPGQKVR</sequence>
<reference evidence="2" key="2">
    <citation type="submission" date="2023-06" db="EMBL/GenBank/DDBJ databases">
        <authorList>
            <consortium name="Lawrence Berkeley National Laboratory"/>
            <person name="Haridas S."/>
            <person name="Hensen N."/>
            <person name="Bonometti L."/>
            <person name="Westerberg I."/>
            <person name="Brannstrom I.O."/>
            <person name="Guillou S."/>
            <person name="Cros-Aarteil S."/>
            <person name="Calhoun S."/>
            <person name="Kuo A."/>
            <person name="Mondo S."/>
            <person name="Pangilinan J."/>
            <person name="Riley R."/>
            <person name="Labutti K."/>
            <person name="Andreopoulos B."/>
            <person name="Lipzen A."/>
            <person name="Chen C."/>
            <person name="Yanf M."/>
            <person name="Daum C."/>
            <person name="Ng V."/>
            <person name="Clum A."/>
            <person name="Steindorff A."/>
            <person name="Ohm R."/>
            <person name="Martin F."/>
            <person name="Silar P."/>
            <person name="Natvig D."/>
            <person name="Lalanne C."/>
            <person name="Gautier V."/>
            <person name="Ament-Velasquez S.L."/>
            <person name="Kruys A."/>
            <person name="Hutchinson M.I."/>
            <person name="Powell A.J."/>
            <person name="Barry K."/>
            <person name="Miller A.N."/>
            <person name="Grigoriev I.V."/>
            <person name="Debuchy R."/>
            <person name="Gladieux P."/>
            <person name="Thoren M.H."/>
            <person name="Johannesson H."/>
        </authorList>
    </citation>
    <scope>NUCLEOTIDE SEQUENCE</scope>
    <source>
        <strain evidence="2">CBS 314.62</strain>
    </source>
</reference>
<keyword evidence="1" id="KW-0732">Signal</keyword>
<comment type="caution">
    <text evidence="2">The sequence shown here is derived from an EMBL/GenBank/DDBJ whole genome shotgun (WGS) entry which is preliminary data.</text>
</comment>
<feature type="chain" id="PRO_5042168081" description="Secreted protein" evidence="1">
    <location>
        <begin position="21"/>
        <end position="89"/>
    </location>
</feature>
<protein>
    <recommendedName>
        <fullName evidence="4">Secreted protein</fullName>
    </recommendedName>
</protein>
<evidence type="ECO:0000313" key="2">
    <source>
        <dbReference type="EMBL" id="KAK3684962.1"/>
    </source>
</evidence>
<organism evidence="2 3">
    <name type="scientific">Podospora appendiculata</name>
    <dbReference type="NCBI Taxonomy" id="314037"/>
    <lineage>
        <taxon>Eukaryota</taxon>
        <taxon>Fungi</taxon>
        <taxon>Dikarya</taxon>
        <taxon>Ascomycota</taxon>
        <taxon>Pezizomycotina</taxon>
        <taxon>Sordariomycetes</taxon>
        <taxon>Sordariomycetidae</taxon>
        <taxon>Sordariales</taxon>
        <taxon>Podosporaceae</taxon>
        <taxon>Podospora</taxon>
    </lineage>
</organism>
<accession>A0AAE1C9Y6</accession>
<gene>
    <name evidence="2" type="ORF">B0T22DRAFT_464598</name>
</gene>
<dbReference type="Proteomes" id="UP001270362">
    <property type="component" value="Unassembled WGS sequence"/>
</dbReference>
<keyword evidence="3" id="KW-1185">Reference proteome</keyword>
<reference evidence="2" key="1">
    <citation type="journal article" date="2023" name="Mol. Phylogenet. Evol.">
        <title>Genome-scale phylogeny and comparative genomics of the fungal order Sordariales.</title>
        <authorList>
            <person name="Hensen N."/>
            <person name="Bonometti L."/>
            <person name="Westerberg I."/>
            <person name="Brannstrom I.O."/>
            <person name="Guillou S."/>
            <person name="Cros-Aarteil S."/>
            <person name="Calhoun S."/>
            <person name="Haridas S."/>
            <person name="Kuo A."/>
            <person name="Mondo S."/>
            <person name="Pangilinan J."/>
            <person name="Riley R."/>
            <person name="LaButti K."/>
            <person name="Andreopoulos B."/>
            <person name="Lipzen A."/>
            <person name="Chen C."/>
            <person name="Yan M."/>
            <person name="Daum C."/>
            <person name="Ng V."/>
            <person name="Clum A."/>
            <person name="Steindorff A."/>
            <person name="Ohm R.A."/>
            <person name="Martin F."/>
            <person name="Silar P."/>
            <person name="Natvig D.O."/>
            <person name="Lalanne C."/>
            <person name="Gautier V."/>
            <person name="Ament-Velasquez S.L."/>
            <person name="Kruys A."/>
            <person name="Hutchinson M.I."/>
            <person name="Powell A.J."/>
            <person name="Barry K."/>
            <person name="Miller A.N."/>
            <person name="Grigoriev I.V."/>
            <person name="Debuchy R."/>
            <person name="Gladieux P."/>
            <person name="Hiltunen Thoren M."/>
            <person name="Johannesson H."/>
        </authorList>
    </citation>
    <scope>NUCLEOTIDE SEQUENCE</scope>
    <source>
        <strain evidence="2">CBS 314.62</strain>
    </source>
</reference>
<evidence type="ECO:0000256" key="1">
    <source>
        <dbReference type="SAM" id="SignalP"/>
    </source>
</evidence>
<feature type="signal peptide" evidence="1">
    <location>
        <begin position="1"/>
        <end position="20"/>
    </location>
</feature>
<evidence type="ECO:0000313" key="3">
    <source>
        <dbReference type="Proteomes" id="UP001270362"/>
    </source>
</evidence>
<evidence type="ECO:0008006" key="4">
    <source>
        <dbReference type="Google" id="ProtNLM"/>
    </source>
</evidence>
<dbReference type="EMBL" id="JAULSO010000003">
    <property type="protein sequence ID" value="KAK3684962.1"/>
    <property type="molecule type" value="Genomic_DNA"/>
</dbReference>
<proteinExistence type="predicted"/>
<dbReference type="AlphaFoldDB" id="A0AAE1C9Y6"/>